<protein>
    <submittedName>
        <fullName evidence="1">Uncharacterized protein</fullName>
    </submittedName>
</protein>
<dbReference type="AlphaFoldDB" id="A0AAD9HBA4"/>
<evidence type="ECO:0000313" key="2">
    <source>
        <dbReference type="Proteomes" id="UP001232148"/>
    </source>
</evidence>
<dbReference type="EMBL" id="MU842927">
    <property type="protein sequence ID" value="KAK2025876.1"/>
    <property type="molecule type" value="Genomic_DNA"/>
</dbReference>
<sequence length="75" mass="8649">MSLDFLDFAAGFFVQQDEHVAATVKETVTDIIFAFNFEFLSFICNQVRLSYGIYKLRSHPRQRGERCALGNLEEP</sequence>
<organism evidence="1 2">
    <name type="scientific">Colletotrichum zoysiae</name>
    <dbReference type="NCBI Taxonomy" id="1216348"/>
    <lineage>
        <taxon>Eukaryota</taxon>
        <taxon>Fungi</taxon>
        <taxon>Dikarya</taxon>
        <taxon>Ascomycota</taxon>
        <taxon>Pezizomycotina</taxon>
        <taxon>Sordariomycetes</taxon>
        <taxon>Hypocreomycetidae</taxon>
        <taxon>Glomerellales</taxon>
        <taxon>Glomerellaceae</taxon>
        <taxon>Colletotrichum</taxon>
        <taxon>Colletotrichum graminicola species complex</taxon>
    </lineage>
</organism>
<keyword evidence="2" id="KW-1185">Reference proteome</keyword>
<comment type="caution">
    <text evidence="1">The sequence shown here is derived from an EMBL/GenBank/DDBJ whole genome shotgun (WGS) entry which is preliminary data.</text>
</comment>
<dbReference type="Proteomes" id="UP001232148">
    <property type="component" value="Unassembled WGS sequence"/>
</dbReference>
<proteinExistence type="predicted"/>
<evidence type="ECO:0000313" key="1">
    <source>
        <dbReference type="EMBL" id="KAK2025876.1"/>
    </source>
</evidence>
<accession>A0AAD9HBA4</accession>
<reference evidence="1" key="1">
    <citation type="submission" date="2021-06" db="EMBL/GenBank/DDBJ databases">
        <title>Comparative genomics, transcriptomics and evolutionary studies reveal genomic signatures of adaptation to plant cell wall in hemibiotrophic fungi.</title>
        <authorList>
            <consortium name="DOE Joint Genome Institute"/>
            <person name="Baroncelli R."/>
            <person name="Diaz J.F."/>
            <person name="Benocci T."/>
            <person name="Peng M."/>
            <person name="Battaglia E."/>
            <person name="Haridas S."/>
            <person name="Andreopoulos W."/>
            <person name="Labutti K."/>
            <person name="Pangilinan J."/>
            <person name="Floch G.L."/>
            <person name="Makela M.R."/>
            <person name="Henrissat B."/>
            <person name="Grigoriev I.V."/>
            <person name="Crouch J.A."/>
            <person name="De Vries R.P."/>
            <person name="Sukno S.A."/>
            <person name="Thon M.R."/>
        </authorList>
    </citation>
    <scope>NUCLEOTIDE SEQUENCE</scope>
    <source>
        <strain evidence="1">MAFF235873</strain>
    </source>
</reference>
<gene>
    <name evidence="1" type="ORF">LX32DRAFT_44588</name>
</gene>
<name>A0AAD9HBA4_9PEZI</name>